<feature type="compositionally biased region" description="Basic and acidic residues" evidence="1">
    <location>
        <begin position="62"/>
        <end position="72"/>
    </location>
</feature>
<dbReference type="OrthoDB" id="1798at2759"/>
<feature type="transmembrane region" description="Helical" evidence="2">
    <location>
        <begin position="25"/>
        <end position="46"/>
    </location>
</feature>
<evidence type="ECO:0000313" key="3">
    <source>
        <dbReference type="EMBL" id="KAG7341219.1"/>
    </source>
</evidence>
<dbReference type="NCBIfam" id="TIGR00278">
    <property type="entry name" value="membrane protein insertion efficiency factor YidD"/>
    <property type="match status" value="1"/>
</dbReference>
<dbReference type="PANTHER" id="PTHR33383">
    <property type="entry name" value="MEMBRANE PROTEIN INSERTION EFFICIENCY FACTOR-RELATED"/>
    <property type="match status" value="1"/>
</dbReference>
<dbReference type="Pfam" id="PF01809">
    <property type="entry name" value="YidD"/>
    <property type="match status" value="1"/>
</dbReference>
<protein>
    <submittedName>
        <fullName evidence="3">Hemolytic domain containing protein</fullName>
    </submittedName>
</protein>
<keyword evidence="2" id="KW-0812">Transmembrane</keyword>
<dbReference type="InterPro" id="IPR002696">
    <property type="entry name" value="Membr_insert_effic_factor_YidD"/>
</dbReference>
<dbReference type="AlphaFoldDB" id="A0A9K3PDM3"/>
<dbReference type="SMART" id="SM01234">
    <property type="entry name" value="Haemolytic"/>
    <property type="match status" value="1"/>
</dbReference>
<keyword evidence="4" id="KW-1185">Reference proteome</keyword>
<dbReference type="HAMAP" id="MF_00386">
    <property type="entry name" value="UPF0161_YidD"/>
    <property type="match status" value="1"/>
</dbReference>
<comment type="caution">
    <text evidence="3">The sequence shown here is derived from an EMBL/GenBank/DDBJ whole genome shotgun (WGS) entry which is preliminary data.</text>
</comment>
<reference evidence="3" key="2">
    <citation type="submission" date="2021-04" db="EMBL/GenBank/DDBJ databases">
        <authorList>
            <person name="Podell S."/>
        </authorList>
    </citation>
    <scope>NUCLEOTIDE SEQUENCE</scope>
    <source>
        <strain evidence="3">Hildebrandi</strain>
    </source>
</reference>
<evidence type="ECO:0000256" key="1">
    <source>
        <dbReference type="SAM" id="MobiDB-lite"/>
    </source>
</evidence>
<dbReference type="EMBL" id="JAGRRH010000026">
    <property type="protein sequence ID" value="KAG7341219.1"/>
    <property type="molecule type" value="Genomic_DNA"/>
</dbReference>
<gene>
    <name evidence="3" type="ORF">IV203_023170</name>
</gene>
<proteinExistence type="inferred from homology"/>
<keyword evidence="2" id="KW-0472">Membrane</keyword>
<name>A0A9K3PDM3_9STRA</name>
<dbReference type="Proteomes" id="UP000693970">
    <property type="component" value="Unassembled WGS sequence"/>
</dbReference>
<sequence>MLLSTYLTTIQQQIVRPNAKTSINVLWVSFGVVIAVGSVGIMRYHVMSSTNPLQRMGILVRADTENDKKDETTNQDGETTTKEPSEVSVAMIGAIGFYKNFISPLLPPACRFVPTCSQYGVQAIQEFGPTKGAILTTWRLLRCSPLGGKGYDPPKWPPVPYTYSSY</sequence>
<evidence type="ECO:0000256" key="2">
    <source>
        <dbReference type="SAM" id="Phobius"/>
    </source>
</evidence>
<keyword evidence="2" id="KW-1133">Transmembrane helix</keyword>
<dbReference type="PANTHER" id="PTHR33383:SF1">
    <property type="entry name" value="MEMBRANE PROTEIN INSERTION EFFICIENCY FACTOR-RELATED"/>
    <property type="match status" value="1"/>
</dbReference>
<accession>A0A9K3PDM3</accession>
<reference evidence="3" key="1">
    <citation type="journal article" date="2021" name="Sci. Rep.">
        <title>Diploid genomic architecture of Nitzschia inconspicua, an elite biomass production diatom.</title>
        <authorList>
            <person name="Oliver A."/>
            <person name="Podell S."/>
            <person name="Pinowska A."/>
            <person name="Traller J.C."/>
            <person name="Smith S.R."/>
            <person name="McClure R."/>
            <person name="Beliaev A."/>
            <person name="Bohutskyi P."/>
            <person name="Hill E.A."/>
            <person name="Rabines A."/>
            <person name="Zheng H."/>
            <person name="Allen L.Z."/>
            <person name="Kuo A."/>
            <person name="Grigoriev I.V."/>
            <person name="Allen A.E."/>
            <person name="Hazlebeck D."/>
            <person name="Allen E.E."/>
        </authorList>
    </citation>
    <scope>NUCLEOTIDE SEQUENCE</scope>
    <source>
        <strain evidence="3">Hildebrandi</strain>
    </source>
</reference>
<evidence type="ECO:0000313" key="4">
    <source>
        <dbReference type="Proteomes" id="UP000693970"/>
    </source>
</evidence>
<feature type="region of interest" description="Disordered" evidence="1">
    <location>
        <begin position="62"/>
        <end position="83"/>
    </location>
</feature>
<organism evidence="3 4">
    <name type="scientific">Nitzschia inconspicua</name>
    <dbReference type="NCBI Taxonomy" id="303405"/>
    <lineage>
        <taxon>Eukaryota</taxon>
        <taxon>Sar</taxon>
        <taxon>Stramenopiles</taxon>
        <taxon>Ochrophyta</taxon>
        <taxon>Bacillariophyta</taxon>
        <taxon>Bacillariophyceae</taxon>
        <taxon>Bacillariophycidae</taxon>
        <taxon>Bacillariales</taxon>
        <taxon>Bacillariaceae</taxon>
        <taxon>Nitzschia</taxon>
    </lineage>
</organism>